<sequence>MNARIDRALAGNVGGIVGCAVLAIALVPTLGSDYVVAFGFQFVTWIALALSWSLFSGNSGYASFGHGVFFGVGTYATAAMLRHTDVPFVVVLVVAGVSAAVLAVIVGLAVFSSPRFAGDLFGLITLAMAFIVITVVSNLAFLDGGTGVFVREQAVGSWIGSSTGNLFIVGTLIAAGTALVALAASVSRWGAALRSIRDDEGVAESLGVPTYRYKVLTFAVSAGLAGLAGAPQAIFLGYVEVGAVFTLNIPLLVIMMTILGGITRWWGPLVGAASVVVVRELLLDIGSPELSQIILGAVFVLVIALLPHGISGSLPRSLTRRKAPATEGAHR</sequence>
<organism evidence="7 8">
    <name type="scientific">Nocardioides albidus</name>
    <dbReference type="NCBI Taxonomy" id="1517589"/>
    <lineage>
        <taxon>Bacteria</taxon>
        <taxon>Bacillati</taxon>
        <taxon>Actinomycetota</taxon>
        <taxon>Actinomycetes</taxon>
        <taxon>Propionibacteriales</taxon>
        <taxon>Nocardioidaceae</taxon>
        <taxon>Nocardioides</taxon>
    </lineage>
</organism>
<evidence type="ECO:0000256" key="5">
    <source>
        <dbReference type="ARBA" id="ARBA00023136"/>
    </source>
</evidence>
<keyword evidence="3 6" id="KW-0812">Transmembrane</keyword>
<proteinExistence type="predicted"/>
<evidence type="ECO:0000256" key="4">
    <source>
        <dbReference type="ARBA" id="ARBA00022989"/>
    </source>
</evidence>
<accession>A0A5C4VR16</accession>
<feature type="transmembrane region" description="Helical" evidence="6">
    <location>
        <begin position="62"/>
        <end position="81"/>
    </location>
</feature>
<dbReference type="InterPro" id="IPR043428">
    <property type="entry name" value="LivM-like"/>
</dbReference>
<feature type="transmembrane region" description="Helical" evidence="6">
    <location>
        <begin position="120"/>
        <end position="141"/>
    </location>
</feature>
<dbReference type="AlphaFoldDB" id="A0A5C4VR16"/>
<feature type="transmembrane region" description="Helical" evidence="6">
    <location>
        <begin position="215"/>
        <end position="235"/>
    </location>
</feature>
<feature type="transmembrane region" description="Helical" evidence="6">
    <location>
        <begin position="87"/>
        <end position="111"/>
    </location>
</feature>
<dbReference type="InterPro" id="IPR001851">
    <property type="entry name" value="ABC_transp_permease"/>
</dbReference>
<reference evidence="7 8" key="1">
    <citation type="journal article" date="2016" name="Int. J. Syst. Evol. Microbiol.">
        <title>Nocardioides albidus sp. nov., an actinobacterium isolated from garden soil.</title>
        <authorList>
            <person name="Singh H."/>
            <person name="Du J."/>
            <person name="Trinh H."/>
            <person name="Won K."/>
            <person name="Yang J.E."/>
            <person name="Yin C."/>
            <person name="Kook M."/>
            <person name="Yi T.H."/>
        </authorList>
    </citation>
    <scope>NUCLEOTIDE SEQUENCE [LARGE SCALE GENOMIC DNA]</scope>
    <source>
        <strain evidence="7 8">CCTCC AB 2015297</strain>
    </source>
</reference>
<dbReference type="PANTHER" id="PTHR30482:SF1">
    <property type="entry name" value="BRANCHED-CHAIN AMINO ACID TRANSPORT PERMEASE PROTEIN LIVM-RELATED"/>
    <property type="match status" value="1"/>
</dbReference>
<dbReference type="GO" id="GO:0015658">
    <property type="term" value="F:branched-chain amino acid transmembrane transporter activity"/>
    <property type="evidence" value="ECO:0007669"/>
    <property type="project" value="InterPro"/>
</dbReference>
<evidence type="ECO:0000313" key="8">
    <source>
        <dbReference type="Proteomes" id="UP000313231"/>
    </source>
</evidence>
<evidence type="ECO:0000313" key="7">
    <source>
        <dbReference type="EMBL" id="TNM38353.1"/>
    </source>
</evidence>
<dbReference type="GO" id="GO:0005886">
    <property type="term" value="C:plasma membrane"/>
    <property type="evidence" value="ECO:0007669"/>
    <property type="project" value="UniProtKB-SubCell"/>
</dbReference>
<dbReference type="Proteomes" id="UP000313231">
    <property type="component" value="Unassembled WGS sequence"/>
</dbReference>
<evidence type="ECO:0000256" key="2">
    <source>
        <dbReference type="ARBA" id="ARBA00022475"/>
    </source>
</evidence>
<keyword evidence="2" id="KW-1003">Cell membrane</keyword>
<evidence type="ECO:0000256" key="1">
    <source>
        <dbReference type="ARBA" id="ARBA00004651"/>
    </source>
</evidence>
<feature type="transmembrane region" description="Helical" evidence="6">
    <location>
        <begin position="241"/>
        <end position="262"/>
    </location>
</feature>
<dbReference type="PANTHER" id="PTHR30482">
    <property type="entry name" value="HIGH-AFFINITY BRANCHED-CHAIN AMINO ACID TRANSPORT SYSTEM PERMEASE"/>
    <property type="match status" value="1"/>
</dbReference>
<feature type="transmembrane region" description="Helical" evidence="6">
    <location>
        <begin position="293"/>
        <end position="314"/>
    </location>
</feature>
<evidence type="ECO:0000256" key="3">
    <source>
        <dbReference type="ARBA" id="ARBA00022692"/>
    </source>
</evidence>
<comment type="subcellular location">
    <subcellularLocation>
        <location evidence="1">Cell membrane</location>
        <topology evidence="1">Multi-pass membrane protein</topology>
    </subcellularLocation>
</comment>
<keyword evidence="5 6" id="KW-0472">Membrane</keyword>
<feature type="transmembrane region" description="Helical" evidence="6">
    <location>
        <begin position="166"/>
        <end position="187"/>
    </location>
</feature>
<evidence type="ECO:0000256" key="6">
    <source>
        <dbReference type="SAM" id="Phobius"/>
    </source>
</evidence>
<keyword evidence="8" id="KW-1185">Reference proteome</keyword>
<dbReference type="CDD" id="cd06581">
    <property type="entry name" value="TM_PBP1_LivM_like"/>
    <property type="match status" value="1"/>
</dbReference>
<dbReference type="Pfam" id="PF02653">
    <property type="entry name" value="BPD_transp_2"/>
    <property type="match status" value="1"/>
</dbReference>
<comment type="caution">
    <text evidence="7">The sequence shown here is derived from an EMBL/GenBank/DDBJ whole genome shotgun (WGS) entry which is preliminary data.</text>
</comment>
<dbReference type="PROSITE" id="PS51257">
    <property type="entry name" value="PROKAR_LIPOPROTEIN"/>
    <property type="match status" value="1"/>
</dbReference>
<dbReference type="EMBL" id="VDMP01000025">
    <property type="protein sequence ID" value="TNM38353.1"/>
    <property type="molecule type" value="Genomic_DNA"/>
</dbReference>
<name>A0A5C4VR16_9ACTN</name>
<protein>
    <submittedName>
        <fullName evidence="7">Branched-chain amino acid ABC transporter permease</fullName>
    </submittedName>
</protein>
<keyword evidence="4 6" id="KW-1133">Transmembrane helix</keyword>
<dbReference type="OrthoDB" id="9814461at2"/>
<dbReference type="RefSeq" id="WP_139623467.1">
    <property type="nucleotide sequence ID" value="NZ_VDMP01000025.1"/>
</dbReference>
<gene>
    <name evidence="7" type="ORF">FHP29_13875</name>
</gene>
<feature type="transmembrane region" description="Helical" evidence="6">
    <location>
        <begin position="9"/>
        <end position="28"/>
    </location>
</feature>